<evidence type="ECO:0000259" key="1">
    <source>
        <dbReference type="PROSITE" id="PS50097"/>
    </source>
</evidence>
<accession>A0A176ZXC3</accession>
<dbReference type="InterPro" id="IPR000210">
    <property type="entry name" value="BTB/POZ_dom"/>
</dbReference>
<gene>
    <name evidence="2" type="ORF">VC83_09072</name>
</gene>
<reference evidence="2" key="1">
    <citation type="submission" date="2016-03" db="EMBL/GenBank/DDBJ databases">
        <title>Updated assembly of Pseudogymnoascus destructans, the fungus causing white-nose syndrome of bats.</title>
        <authorList>
            <person name="Palmer J.M."/>
            <person name="Drees K.P."/>
            <person name="Foster J.T."/>
            <person name="Lindner D.L."/>
        </authorList>
    </citation>
    <scope>NUCLEOTIDE SEQUENCE [LARGE SCALE GENOMIC DNA]</scope>
    <source>
        <strain evidence="2">20631-21</strain>
    </source>
</reference>
<feature type="domain" description="BTB" evidence="1">
    <location>
        <begin position="25"/>
        <end position="92"/>
    </location>
</feature>
<dbReference type="CDD" id="cd18186">
    <property type="entry name" value="BTB_POZ_ZBTB_KLHL-like"/>
    <property type="match status" value="1"/>
</dbReference>
<proteinExistence type="predicted"/>
<dbReference type="PANTHER" id="PTHR47843:SF5">
    <property type="entry name" value="BTB_POZ DOMAIN PROTEIN"/>
    <property type="match status" value="1"/>
</dbReference>
<dbReference type="InterPro" id="IPR011333">
    <property type="entry name" value="SKP1/BTB/POZ_sf"/>
</dbReference>
<evidence type="ECO:0000313" key="2">
    <source>
        <dbReference type="EMBL" id="OAF54576.2"/>
    </source>
</evidence>
<dbReference type="AlphaFoldDB" id="A0A176ZXC3"/>
<dbReference type="EMBL" id="KV441418">
    <property type="protein sequence ID" value="OAF54576.2"/>
    <property type="molecule type" value="Genomic_DNA"/>
</dbReference>
<dbReference type="VEuPathDB" id="FungiDB:GMDG_04449"/>
<dbReference type="eggNOG" id="ENOG502RX5E">
    <property type="taxonomic scope" value="Eukaryota"/>
</dbReference>
<protein>
    <recommendedName>
        <fullName evidence="1">BTB domain-containing protein</fullName>
    </recommendedName>
</protein>
<name>A0A176ZXC3_9PEZI</name>
<dbReference type="GeneID" id="36292109"/>
<dbReference type="Proteomes" id="UP000077154">
    <property type="component" value="Unassembled WGS sequence"/>
</dbReference>
<sequence>MAPKRSTKNVKLTTMYNCLITGAFSDLKITCGEKTWNAHRVVVCPKSSFFRAACAGNFKEATTEVINLEDDNPLMVRFMMDYLYTDDYDLDQILPAGSPSELSIHIQMYCLGDKYDIEGLRHVSACKYRDSLEGQEATFEEYLASIPKVYLPPVSKDLQKAAIDHARLKLGKSNCSDESRSMLKRVMQGIPEFGSDLIDAVLAAPVPRMCEDCRDDDMHVERLAICHVCGVIIE</sequence>
<dbReference type="SMART" id="SM00225">
    <property type="entry name" value="BTB"/>
    <property type="match status" value="1"/>
</dbReference>
<dbReference type="SUPFAM" id="SSF54695">
    <property type="entry name" value="POZ domain"/>
    <property type="match status" value="1"/>
</dbReference>
<dbReference type="RefSeq" id="XP_024319880.1">
    <property type="nucleotide sequence ID" value="XM_024472610.1"/>
</dbReference>
<organism evidence="2">
    <name type="scientific">Pseudogymnoascus destructans</name>
    <dbReference type="NCBI Taxonomy" id="655981"/>
    <lineage>
        <taxon>Eukaryota</taxon>
        <taxon>Fungi</taxon>
        <taxon>Dikarya</taxon>
        <taxon>Ascomycota</taxon>
        <taxon>Pezizomycotina</taxon>
        <taxon>Leotiomycetes</taxon>
        <taxon>Thelebolales</taxon>
        <taxon>Thelebolaceae</taxon>
        <taxon>Pseudogymnoascus</taxon>
    </lineage>
</organism>
<dbReference type="PROSITE" id="PS50097">
    <property type="entry name" value="BTB"/>
    <property type="match status" value="1"/>
</dbReference>
<dbReference type="Pfam" id="PF00651">
    <property type="entry name" value="BTB"/>
    <property type="match status" value="1"/>
</dbReference>
<dbReference type="Gene3D" id="3.30.710.10">
    <property type="entry name" value="Potassium Channel Kv1.1, Chain A"/>
    <property type="match status" value="1"/>
</dbReference>
<dbReference type="OrthoDB" id="6359816at2759"/>
<dbReference type="PANTHER" id="PTHR47843">
    <property type="entry name" value="BTB DOMAIN-CONTAINING PROTEIN-RELATED"/>
    <property type="match status" value="1"/>
</dbReference>